<sequence>MPQYFAIIGSNDRPLYETEFHKDNKDIPQSLKELNPFILHASLDIIEDLQWQIQPNDRSMFFGQDDSYNNDGVGVGMSIFKNSLGAGSDSNGMSSLTAGFLRSSSTNSYNNNDKNSTGAMNNIISSSSNSNIQQILKNDNCYLSRVDHFYGHVVTAYITYSGLKFVMVHCNTDGMIKDNTSSIEKGNDGTNTDNINKDDFIFMGNGLVIIDDNKCKKFYQEIHELYVKTLLNPFYKLGQPINDPEFNIRVHSIAQKYLQT</sequence>
<dbReference type="Gene3D" id="3.30.450.70">
    <property type="match status" value="2"/>
</dbReference>
<reference evidence="2" key="1">
    <citation type="submission" date="2023-07" db="EMBL/GenBank/DDBJ databases">
        <title>A draft genome of Kazachstania heterogenica Y-27499.</title>
        <authorList>
            <person name="Donic C."/>
            <person name="Kralova J.S."/>
            <person name="Fidel L."/>
            <person name="Ben-Dor S."/>
            <person name="Jung S."/>
        </authorList>
    </citation>
    <scope>NUCLEOTIDE SEQUENCE [LARGE SCALE GENOMIC DNA]</scope>
    <source>
        <strain evidence="2">Y27499</strain>
    </source>
</reference>
<evidence type="ECO:0008006" key="3">
    <source>
        <dbReference type="Google" id="ProtNLM"/>
    </source>
</evidence>
<dbReference type="Pfam" id="PF04628">
    <property type="entry name" value="Sedlin_N"/>
    <property type="match status" value="2"/>
</dbReference>
<evidence type="ECO:0000313" key="2">
    <source>
        <dbReference type="Proteomes" id="UP001306508"/>
    </source>
</evidence>
<dbReference type="InterPro" id="IPR011012">
    <property type="entry name" value="Longin-like_dom_sf"/>
</dbReference>
<gene>
    <name evidence="1" type="ORF">RI543_000253</name>
</gene>
<organism evidence="1 2">
    <name type="scientific">Arxiozyma heterogenica</name>
    <dbReference type="NCBI Taxonomy" id="278026"/>
    <lineage>
        <taxon>Eukaryota</taxon>
        <taxon>Fungi</taxon>
        <taxon>Dikarya</taxon>
        <taxon>Ascomycota</taxon>
        <taxon>Saccharomycotina</taxon>
        <taxon>Saccharomycetes</taxon>
        <taxon>Saccharomycetales</taxon>
        <taxon>Saccharomycetaceae</taxon>
        <taxon>Arxiozyma</taxon>
    </lineage>
</organism>
<evidence type="ECO:0000313" key="1">
    <source>
        <dbReference type="EMBL" id="KAK5782318.1"/>
    </source>
</evidence>
<protein>
    <recommendedName>
        <fullName evidence="3">Sedlin</fullName>
    </recommendedName>
</protein>
<name>A0AAN7WJU2_9SACH</name>
<dbReference type="EMBL" id="JAWIZZ010000006">
    <property type="protein sequence ID" value="KAK5782318.1"/>
    <property type="molecule type" value="Genomic_DNA"/>
</dbReference>
<dbReference type="InterPro" id="IPR006722">
    <property type="entry name" value="Sedlin"/>
</dbReference>
<accession>A0AAN7WJU2</accession>
<dbReference type="GO" id="GO:0005737">
    <property type="term" value="C:cytoplasm"/>
    <property type="evidence" value="ECO:0007669"/>
    <property type="project" value="GOC"/>
</dbReference>
<dbReference type="SUPFAM" id="SSF64356">
    <property type="entry name" value="SNARE-like"/>
    <property type="match status" value="2"/>
</dbReference>
<keyword evidence="2" id="KW-1185">Reference proteome</keyword>
<dbReference type="PANTHER" id="PTHR12403">
    <property type="entry name" value="TRAFFICKING PROTEIN PARTICLE COMPLEX SUBUNIT 2"/>
    <property type="match status" value="1"/>
</dbReference>
<dbReference type="CDD" id="cd14825">
    <property type="entry name" value="TRAPPC2_sedlin"/>
    <property type="match status" value="1"/>
</dbReference>
<dbReference type="AlphaFoldDB" id="A0AAN7WJU2"/>
<comment type="caution">
    <text evidence="1">The sequence shown here is derived from an EMBL/GenBank/DDBJ whole genome shotgun (WGS) entry which is preliminary data.</text>
</comment>
<dbReference type="Proteomes" id="UP001306508">
    <property type="component" value="Unassembled WGS sequence"/>
</dbReference>
<proteinExistence type="predicted"/>
<dbReference type="GO" id="GO:0006888">
    <property type="term" value="P:endoplasmic reticulum to Golgi vesicle-mediated transport"/>
    <property type="evidence" value="ECO:0007669"/>
    <property type="project" value="InterPro"/>
</dbReference>